<dbReference type="PRINTS" id="PR01301">
    <property type="entry name" value="RGSPROTEIN"/>
</dbReference>
<dbReference type="InterPro" id="IPR044926">
    <property type="entry name" value="RGS_subdomain_2"/>
</dbReference>
<feature type="compositionally biased region" description="Polar residues" evidence="2">
    <location>
        <begin position="54"/>
        <end position="70"/>
    </location>
</feature>
<dbReference type="Gene3D" id="1.10.1240.60">
    <property type="match status" value="1"/>
</dbReference>
<feature type="compositionally biased region" description="Polar residues" evidence="2">
    <location>
        <begin position="79"/>
        <end position="99"/>
    </location>
</feature>
<dbReference type="GO" id="GO:0007186">
    <property type="term" value="P:G protein-coupled receptor signaling pathway"/>
    <property type="evidence" value="ECO:0007669"/>
    <property type="project" value="InterPro"/>
</dbReference>
<feature type="region of interest" description="Disordered" evidence="2">
    <location>
        <begin position="18"/>
        <end position="112"/>
    </location>
</feature>
<dbReference type="SUPFAM" id="SSF48670">
    <property type="entry name" value="Transducin (heterotrimeric G protein), gamma chain"/>
    <property type="match status" value="1"/>
</dbReference>
<dbReference type="GO" id="GO:0008277">
    <property type="term" value="P:regulation of G protein-coupled receptor signaling pathway"/>
    <property type="evidence" value="ECO:0007669"/>
    <property type="project" value="InterPro"/>
</dbReference>
<evidence type="ECO:0000259" key="5">
    <source>
        <dbReference type="PROSITE" id="PS50186"/>
    </source>
</evidence>
<gene>
    <name evidence="6" type="ORF">HK097_008453</name>
</gene>
<feature type="domain" description="RGS" evidence="4">
    <location>
        <begin position="433"/>
        <end position="556"/>
    </location>
</feature>
<dbReference type="PANTHER" id="PTHR45746:SF6">
    <property type="entry name" value="LP21163P"/>
    <property type="match status" value="1"/>
</dbReference>
<dbReference type="InterPro" id="IPR047017">
    <property type="entry name" value="RGS6/7/9/11_DHEX_sf"/>
</dbReference>
<dbReference type="InterPro" id="IPR036284">
    <property type="entry name" value="GGL_sf"/>
</dbReference>
<dbReference type="Gene3D" id="1.10.167.10">
    <property type="entry name" value="Regulator of G-protein Signalling 4, domain 2"/>
    <property type="match status" value="1"/>
</dbReference>
<evidence type="ECO:0000256" key="1">
    <source>
        <dbReference type="ARBA" id="ARBA00022700"/>
    </source>
</evidence>
<protein>
    <submittedName>
        <fullName evidence="6">Uncharacterized protein</fullName>
    </submittedName>
</protein>
<proteinExistence type="predicted"/>
<dbReference type="Pfam" id="PF00615">
    <property type="entry name" value="RGS"/>
    <property type="match status" value="1"/>
</dbReference>
<evidence type="ECO:0000259" key="3">
    <source>
        <dbReference type="PROSITE" id="PS50058"/>
    </source>
</evidence>
<dbReference type="InterPro" id="IPR047016">
    <property type="entry name" value="RGS6/7/9/11"/>
</dbReference>
<dbReference type="PROSITE" id="PS50186">
    <property type="entry name" value="DEP"/>
    <property type="match status" value="1"/>
</dbReference>
<dbReference type="PROSITE" id="PS50132">
    <property type="entry name" value="RGS"/>
    <property type="match status" value="1"/>
</dbReference>
<accession>A0AAD5SM59</accession>
<dbReference type="GO" id="GO:0005737">
    <property type="term" value="C:cytoplasm"/>
    <property type="evidence" value="ECO:0007669"/>
    <property type="project" value="TreeGrafter"/>
</dbReference>
<comment type="caution">
    <text evidence="6">The sequence shown here is derived from an EMBL/GenBank/DDBJ whole genome shotgun (WGS) entry which is preliminary data.</text>
</comment>
<dbReference type="Gene3D" id="4.10.260.10">
    <property type="entry name" value="Transducin (heterotrimeric G protein), gamma chain"/>
    <property type="match status" value="1"/>
</dbReference>
<dbReference type="Pfam" id="PF18148">
    <property type="entry name" value="RGS_DHEX"/>
    <property type="match status" value="1"/>
</dbReference>
<keyword evidence="7" id="KW-1185">Reference proteome</keyword>
<feature type="domain" description="DEP" evidence="5">
    <location>
        <begin position="167"/>
        <end position="241"/>
    </location>
</feature>
<dbReference type="SMART" id="SM00315">
    <property type="entry name" value="RGS"/>
    <property type="match status" value="1"/>
</dbReference>
<dbReference type="EMBL" id="JADGJD010000005">
    <property type="protein sequence ID" value="KAJ3057358.1"/>
    <property type="molecule type" value="Genomic_DNA"/>
</dbReference>
<dbReference type="CDD" id="cd04371">
    <property type="entry name" value="DEP"/>
    <property type="match status" value="1"/>
</dbReference>
<dbReference type="AlphaFoldDB" id="A0AAD5SM59"/>
<name>A0AAD5SM59_9FUNG</name>
<dbReference type="SUPFAM" id="SSF48097">
    <property type="entry name" value="Regulator of G-protein signaling, RGS"/>
    <property type="match status" value="1"/>
</dbReference>
<dbReference type="Proteomes" id="UP001212841">
    <property type="component" value="Unassembled WGS sequence"/>
</dbReference>
<evidence type="ECO:0000256" key="2">
    <source>
        <dbReference type="SAM" id="MobiDB-lite"/>
    </source>
</evidence>
<dbReference type="GO" id="GO:0035556">
    <property type="term" value="P:intracellular signal transduction"/>
    <property type="evidence" value="ECO:0007669"/>
    <property type="project" value="InterPro"/>
</dbReference>
<dbReference type="Gene3D" id="1.10.10.10">
    <property type="entry name" value="Winged helix-like DNA-binding domain superfamily/Winged helix DNA-binding domain"/>
    <property type="match status" value="1"/>
</dbReference>
<dbReference type="InterPro" id="IPR036388">
    <property type="entry name" value="WH-like_DNA-bd_sf"/>
</dbReference>
<dbReference type="SMART" id="SM00049">
    <property type="entry name" value="DEP"/>
    <property type="match status" value="1"/>
</dbReference>
<dbReference type="GO" id="GO:0009968">
    <property type="term" value="P:negative regulation of signal transduction"/>
    <property type="evidence" value="ECO:0007669"/>
    <property type="project" value="UniProtKB-KW"/>
</dbReference>
<dbReference type="InterPro" id="IPR015898">
    <property type="entry name" value="G-protein_gamma-like_dom"/>
</dbReference>
<dbReference type="SUPFAM" id="SSF46785">
    <property type="entry name" value="Winged helix' DNA-binding domain"/>
    <property type="match status" value="1"/>
</dbReference>
<reference evidence="6" key="1">
    <citation type="submission" date="2020-05" db="EMBL/GenBank/DDBJ databases">
        <title>Phylogenomic resolution of chytrid fungi.</title>
        <authorList>
            <person name="Stajich J.E."/>
            <person name="Amses K."/>
            <person name="Simmons R."/>
            <person name="Seto K."/>
            <person name="Myers J."/>
            <person name="Bonds A."/>
            <person name="Quandt C.A."/>
            <person name="Barry K."/>
            <person name="Liu P."/>
            <person name="Grigoriev I."/>
            <person name="Longcore J.E."/>
            <person name="James T.Y."/>
        </authorList>
    </citation>
    <scope>NUCLEOTIDE SEQUENCE</scope>
    <source>
        <strain evidence="6">JEL0318</strain>
    </source>
</reference>
<dbReference type="SMART" id="SM00224">
    <property type="entry name" value="GGL"/>
    <property type="match status" value="1"/>
</dbReference>
<dbReference type="PROSITE" id="PS50058">
    <property type="entry name" value="G_PROTEIN_GAMMA"/>
    <property type="match status" value="1"/>
</dbReference>
<sequence>MATPKQNSVATLGLEKLSVGSGLEDADSIASDHSVTRPSSTSRHSTSSRTDQSQATLQNDDNKSSISRPSHLSEESERGSSVSNLFRRTKNKSMNSFSRSAGAFGDGRDDDERSIASGMSATLQALEEYEKRIESLLPSAAKVEVQPAKPDRRTQAMERTVRKMLDGARGLELRERKKMMKSYMFAFTGSDFVDWTLRHCNFFIKEEGIRYGAMLLQEGYICGVEPDQKFAADSSIWIFQTSAFMPGRGWTPTDRDYAIYLLKRDMRATSRWALIGEEIERLKRLHKNFHDEWKRIDREAEEAFKLQIWRIKCGGRVLNGRSQANQSVIQEEKRLKSNRSKQEEFERSLDKWELEDYLKKQNESLNYALNIARVKVSTAAESLVNFAEVMRPLDPLVEREAWAQNPWIAEYSIMMQLERDEATPNEIRVWTLSFAELLKDPVGIRAFRKFVKSEFSQENLSFWIKCQTLDDIDTRKEFFDKSMKIYEEFIKVGGSKELNLNTLTRKEVIARVEVANGDPRKLSYDWYVPAMEHVYQLMAKDSYVRFCKTDLVQNAVREARASSVGASRTSLEMKEAGKKKSGLTPSRESSAREII</sequence>
<dbReference type="InterPro" id="IPR036390">
    <property type="entry name" value="WH_DNA-bd_sf"/>
</dbReference>
<dbReference type="PANTHER" id="PTHR45746">
    <property type="entry name" value="LP21163P"/>
    <property type="match status" value="1"/>
</dbReference>
<evidence type="ECO:0000313" key="7">
    <source>
        <dbReference type="Proteomes" id="UP001212841"/>
    </source>
</evidence>
<dbReference type="InterPro" id="IPR000591">
    <property type="entry name" value="DEP_dom"/>
</dbReference>
<feature type="compositionally biased region" description="Low complexity" evidence="2">
    <location>
        <begin position="36"/>
        <end position="53"/>
    </location>
</feature>
<dbReference type="InterPro" id="IPR016137">
    <property type="entry name" value="RGS"/>
</dbReference>
<feature type="domain" description="G protein gamma" evidence="3">
    <location>
        <begin position="358"/>
        <end position="411"/>
    </location>
</feature>
<dbReference type="GO" id="GO:0005096">
    <property type="term" value="F:GTPase activator activity"/>
    <property type="evidence" value="ECO:0007669"/>
    <property type="project" value="TreeGrafter"/>
</dbReference>
<dbReference type="Pfam" id="PF00631">
    <property type="entry name" value="G-gamma"/>
    <property type="match status" value="1"/>
</dbReference>
<feature type="region of interest" description="Disordered" evidence="2">
    <location>
        <begin position="567"/>
        <end position="595"/>
    </location>
</feature>
<keyword evidence="1" id="KW-0734">Signal transduction inhibitor</keyword>
<evidence type="ECO:0000313" key="6">
    <source>
        <dbReference type="EMBL" id="KAJ3057358.1"/>
    </source>
</evidence>
<organism evidence="6 7">
    <name type="scientific">Rhizophlyctis rosea</name>
    <dbReference type="NCBI Taxonomy" id="64517"/>
    <lineage>
        <taxon>Eukaryota</taxon>
        <taxon>Fungi</taxon>
        <taxon>Fungi incertae sedis</taxon>
        <taxon>Chytridiomycota</taxon>
        <taxon>Chytridiomycota incertae sedis</taxon>
        <taxon>Chytridiomycetes</taxon>
        <taxon>Rhizophlyctidales</taxon>
        <taxon>Rhizophlyctidaceae</taxon>
        <taxon>Rhizophlyctis</taxon>
    </lineage>
</organism>
<dbReference type="InterPro" id="IPR040759">
    <property type="entry name" value="RGS_DHEX"/>
</dbReference>
<dbReference type="Pfam" id="PF00610">
    <property type="entry name" value="DEP"/>
    <property type="match status" value="1"/>
</dbReference>
<dbReference type="SMART" id="SM01224">
    <property type="entry name" value="G_gamma"/>
    <property type="match status" value="1"/>
</dbReference>
<evidence type="ECO:0000259" key="4">
    <source>
        <dbReference type="PROSITE" id="PS50132"/>
    </source>
</evidence>
<dbReference type="InterPro" id="IPR036305">
    <property type="entry name" value="RGS_sf"/>
</dbReference>